<accession>A0A9W5RE83</accession>
<feature type="transmembrane region" description="Helical" evidence="1">
    <location>
        <begin position="218"/>
        <end position="239"/>
    </location>
</feature>
<evidence type="ECO:0000256" key="1">
    <source>
        <dbReference type="SAM" id="Phobius"/>
    </source>
</evidence>
<feature type="transmembrane region" description="Helical" evidence="1">
    <location>
        <begin position="153"/>
        <end position="177"/>
    </location>
</feature>
<feature type="transmembrane region" description="Helical" evidence="1">
    <location>
        <begin position="6"/>
        <end position="28"/>
    </location>
</feature>
<keyword evidence="3" id="KW-1185">Reference proteome</keyword>
<name>A0A9W5RE83_9ACTO</name>
<feature type="transmembrane region" description="Helical" evidence="1">
    <location>
        <begin position="48"/>
        <end position="69"/>
    </location>
</feature>
<dbReference type="RefSeq" id="WP_016443888.1">
    <property type="nucleotide sequence ID" value="NZ_KE150266.1"/>
</dbReference>
<dbReference type="OrthoDB" id="4394845at2"/>
<dbReference type="GO" id="GO:0009390">
    <property type="term" value="C:dimethyl sulfoxide reductase complex"/>
    <property type="evidence" value="ECO:0007669"/>
    <property type="project" value="TreeGrafter"/>
</dbReference>
<keyword evidence="1" id="KW-0812">Transmembrane</keyword>
<reference evidence="2 3" key="1">
    <citation type="submission" date="2013-05" db="EMBL/GenBank/DDBJ databases">
        <title>The Genome Sequence of Actinomyces europaeus ACS-120-V-COL10B.</title>
        <authorList>
            <consortium name="The Broad Institute Genomics Platform"/>
            <person name="Earl A."/>
            <person name="Ward D."/>
            <person name="Feldgarden M."/>
            <person name="Gevers D."/>
            <person name="Saerens B."/>
            <person name="Vaneechoutte M."/>
            <person name="Walker B."/>
            <person name="Young S."/>
            <person name="Zeng Q."/>
            <person name="Gargeya S."/>
            <person name="Fitzgerald M."/>
            <person name="Haas B."/>
            <person name="Abouelleil A."/>
            <person name="Allen A.W."/>
            <person name="Alvarado L."/>
            <person name="Arachchi H.M."/>
            <person name="Berlin A.M."/>
            <person name="Chapman S.B."/>
            <person name="Gainer-Dewar J."/>
            <person name="Goldberg J."/>
            <person name="Griggs A."/>
            <person name="Gujja S."/>
            <person name="Hansen M."/>
            <person name="Howarth C."/>
            <person name="Imamovic A."/>
            <person name="Ireland A."/>
            <person name="Larimer J."/>
            <person name="McCowan C."/>
            <person name="Murphy C."/>
            <person name="Pearson M."/>
            <person name="Poon T.W."/>
            <person name="Priest M."/>
            <person name="Roberts A."/>
            <person name="Saif S."/>
            <person name="Shea T."/>
            <person name="Sisk P."/>
            <person name="Sykes S."/>
            <person name="Wortman J."/>
            <person name="Nusbaum C."/>
            <person name="Birren B."/>
        </authorList>
    </citation>
    <scope>NUCLEOTIDE SEQUENCE [LARGE SCALE GENOMIC DNA]</scope>
    <source>
        <strain evidence="2 3">ACS-120-V-Col10b</strain>
    </source>
</reference>
<protein>
    <recommendedName>
        <fullName evidence="4">DMSO reductase anchor subunit (DmsC)</fullName>
    </recommendedName>
</protein>
<feature type="transmembrane region" description="Helical" evidence="1">
    <location>
        <begin position="118"/>
        <end position="141"/>
    </location>
</feature>
<dbReference type="Pfam" id="PF04976">
    <property type="entry name" value="DmsC"/>
    <property type="match status" value="1"/>
</dbReference>
<feature type="transmembrane region" description="Helical" evidence="1">
    <location>
        <begin position="293"/>
        <end position="315"/>
    </location>
</feature>
<dbReference type="PANTHER" id="PTHR38095">
    <property type="entry name" value="ANAEROBIC DIMETHYL SULFOXIDE REDUCTASE CHAIN YNFH"/>
    <property type="match status" value="1"/>
</dbReference>
<dbReference type="InterPro" id="IPR007059">
    <property type="entry name" value="DmsC"/>
</dbReference>
<keyword evidence="1" id="KW-1133">Transmembrane helix</keyword>
<dbReference type="Proteomes" id="UP000014387">
    <property type="component" value="Unassembled WGS sequence"/>
</dbReference>
<dbReference type="GO" id="GO:0005886">
    <property type="term" value="C:plasma membrane"/>
    <property type="evidence" value="ECO:0007669"/>
    <property type="project" value="TreeGrafter"/>
</dbReference>
<keyword evidence="1" id="KW-0472">Membrane</keyword>
<gene>
    <name evidence="2" type="ORF">HMPREF9238_00531</name>
</gene>
<evidence type="ECO:0008006" key="4">
    <source>
        <dbReference type="Google" id="ProtNLM"/>
    </source>
</evidence>
<proteinExistence type="predicted"/>
<feature type="transmembrane region" description="Helical" evidence="1">
    <location>
        <begin position="259"/>
        <end position="281"/>
    </location>
</feature>
<dbReference type="GO" id="GO:0009389">
    <property type="term" value="F:dimethyl sulfoxide reductase activity"/>
    <property type="evidence" value="ECO:0007669"/>
    <property type="project" value="TreeGrafter"/>
</dbReference>
<dbReference type="EMBL" id="AGWN01000001">
    <property type="protein sequence ID" value="EPD30776.1"/>
    <property type="molecule type" value="Genomic_DNA"/>
</dbReference>
<feature type="transmembrane region" description="Helical" evidence="1">
    <location>
        <begin position="89"/>
        <end position="111"/>
    </location>
</feature>
<sequence length="324" mass="35216">MNVHEWPLTAFTILAQMAVGAFVTLGLVNLFAQTKYSSKTVDRLAKPALYAIGPVMVLALLASMFHLGNPLNAPNAIRHVATSWLAREILFGAGFAVLGFIFAAATWFGWFNAKIRNALAIFTAIWGLGFIWVMAHVYMLPTVPAWNHWTTPATFYISAALTGSLAIALAFSAWPIVSTKWPKLDHALTGANKTENQPAQTRADIQTQRETISLTNQATNWIAITTIAMLALQLVVGTYAAAKPAGPNPADVDPSPTWYAIRLVLLIIGAGIIGLYLTLTTHKNLEGSQHKPLLALTLTSFALVTISEIIARFLFYGEMNRIGI</sequence>
<organism evidence="2 3">
    <name type="scientific">Gleimia europaea ACS-120-V-Col10b</name>
    <dbReference type="NCBI Taxonomy" id="883069"/>
    <lineage>
        <taxon>Bacteria</taxon>
        <taxon>Bacillati</taxon>
        <taxon>Actinomycetota</taxon>
        <taxon>Actinomycetes</taxon>
        <taxon>Actinomycetales</taxon>
        <taxon>Actinomycetaceae</taxon>
        <taxon>Gleimia</taxon>
    </lineage>
</organism>
<dbReference type="AlphaFoldDB" id="A0A9W5RE83"/>
<comment type="caution">
    <text evidence="2">The sequence shown here is derived from an EMBL/GenBank/DDBJ whole genome shotgun (WGS) entry which is preliminary data.</text>
</comment>
<dbReference type="GO" id="GO:0019645">
    <property type="term" value="P:anaerobic electron transport chain"/>
    <property type="evidence" value="ECO:0007669"/>
    <property type="project" value="InterPro"/>
</dbReference>
<evidence type="ECO:0000313" key="2">
    <source>
        <dbReference type="EMBL" id="EPD30776.1"/>
    </source>
</evidence>
<evidence type="ECO:0000313" key="3">
    <source>
        <dbReference type="Proteomes" id="UP000014387"/>
    </source>
</evidence>
<dbReference type="PANTHER" id="PTHR38095:SF2">
    <property type="entry name" value="ANAEROBIC DIMETHYL SULFOXIDE REDUCTASE CHAIN C"/>
    <property type="match status" value="1"/>
</dbReference>